<protein>
    <submittedName>
        <fullName evidence="2">Uncharacterized protein</fullName>
    </submittedName>
</protein>
<evidence type="ECO:0000256" key="1">
    <source>
        <dbReference type="SAM" id="MobiDB-lite"/>
    </source>
</evidence>
<proteinExistence type="predicted"/>
<dbReference type="Proteomes" id="UP000265703">
    <property type="component" value="Unassembled WGS sequence"/>
</dbReference>
<name>A0A397SHZ2_9GLOM</name>
<gene>
    <name evidence="2" type="ORF">C1645_830465</name>
</gene>
<organism evidence="2 3">
    <name type="scientific">Glomus cerebriforme</name>
    <dbReference type="NCBI Taxonomy" id="658196"/>
    <lineage>
        <taxon>Eukaryota</taxon>
        <taxon>Fungi</taxon>
        <taxon>Fungi incertae sedis</taxon>
        <taxon>Mucoromycota</taxon>
        <taxon>Glomeromycotina</taxon>
        <taxon>Glomeromycetes</taxon>
        <taxon>Glomerales</taxon>
        <taxon>Glomeraceae</taxon>
        <taxon>Glomus</taxon>
    </lineage>
</organism>
<dbReference type="AlphaFoldDB" id="A0A397SHZ2"/>
<keyword evidence="3" id="KW-1185">Reference proteome</keyword>
<evidence type="ECO:0000313" key="2">
    <source>
        <dbReference type="EMBL" id="RIA85658.1"/>
    </source>
</evidence>
<evidence type="ECO:0000313" key="3">
    <source>
        <dbReference type="Proteomes" id="UP000265703"/>
    </source>
</evidence>
<dbReference type="EMBL" id="QKYT01000412">
    <property type="protein sequence ID" value="RIA85658.1"/>
    <property type="molecule type" value="Genomic_DNA"/>
</dbReference>
<sequence>MESSGTISTKDYKYATDQEAPTSCRKEEESRKHEDIGMESGFCSKRRQIEDFCSLYGNCAELHNNTNNVANEPLFTLSKDSEQIESKSLGHNMFLVVDAFVDKSVRYNIAASISRNLSTNGSDPKMLEYYYQWVAELGFEHIIVIREMSYEYLKHFHVNQFTNNLFILLKADKSTWRNTSHDQEKLIPKTKFLKFLIFYLKVIWPITN</sequence>
<feature type="region of interest" description="Disordered" evidence="1">
    <location>
        <begin position="1"/>
        <end position="31"/>
    </location>
</feature>
<comment type="caution">
    <text evidence="2">The sequence shown here is derived from an EMBL/GenBank/DDBJ whole genome shotgun (WGS) entry which is preliminary data.</text>
</comment>
<reference evidence="2 3" key="1">
    <citation type="submission" date="2018-06" db="EMBL/GenBank/DDBJ databases">
        <title>Comparative genomics reveals the genomic features of Rhizophagus irregularis, R. cerebriforme, R. diaphanum and Gigaspora rosea, and their symbiotic lifestyle signature.</title>
        <authorList>
            <person name="Morin E."/>
            <person name="San Clemente H."/>
            <person name="Chen E.C.H."/>
            <person name="De La Providencia I."/>
            <person name="Hainaut M."/>
            <person name="Kuo A."/>
            <person name="Kohler A."/>
            <person name="Murat C."/>
            <person name="Tang N."/>
            <person name="Roy S."/>
            <person name="Loubradou J."/>
            <person name="Henrissat B."/>
            <person name="Grigoriev I.V."/>
            <person name="Corradi N."/>
            <person name="Roux C."/>
            <person name="Martin F.M."/>
        </authorList>
    </citation>
    <scope>NUCLEOTIDE SEQUENCE [LARGE SCALE GENOMIC DNA]</scope>
    <source>
        <strain evidence="2 3">DAOM 227022</strain>
    </source>
</reference>
<accession>A0A397SHZ2</accession>